<proteinExistence type="predicted"/>
<feature type="compositionally biased region" description="Polar residues" evidence="1">
    <location>
        <begin position="1"/>
        <end position="24"/>
    </location>
</feature>
<evidence type="ECO:0000256" key="1">
    <source>
        <dbReference type="SAM" id="MobiDB-lite"/>
    </source>
</evidence>
<reference evidence="2 3" key="1">
    <citation type="submission" date="2021-01" db="EMBL/GenBank/DDBJ databases">
        <title>Whole genome shotgun sequence of Microbispora corallina NBRC 16416.</title>
        <authorList>
            <person name="Komaki H."/>
            <person name="Tamura T."/>
        </authorList>
    </citation>
    <scope>NUCLEOTIDE SEQUENCE [LARGE SCALE GENOMIC DNA]</scope>
    <source>
        <strain evidence="2 3">NBRC 16416</strain>
    </source>
</reference>
<evidence type="ECO:0000313" key="2">
    <source>
        <dbReference type="EMBL" id="GIH38653.1"/>
    </source>
</evidence>
<organism evidence="2 3">
    <name type="scientific">Microbispora corallina</name>
    <dbReference type="NCBI Taxonomy" id="83302"/>
    <lineage>
        <taxon>Bacteria</taxon>
        <taxon>Bacillati</taxon>
        <taxon>Actinomycetota</taxon>
        <taxon>Actinomycetes</taxon>
        <taxon>Streptosporangiales</taxon>
        <taxon>Streptosporangiaceae</taxon>
        <taxon>Microbispora</taxon>
    </lineage>
</organism>
<evidence type="ECO:0008006" key="4">
    <source>
        <dbReference type="Google" id="ProtNLM"/>
    </source>
</evidence>
<feature type="region of interest" description="Disordered" evidence="1">
    <location>
        <begin position="1"/>
        <end position="65"/>
    </location>
</feature>
<sequence length="65" mass="7065">MTINRTMKNATQRAPNAVPTNSASRPLMERFSSLTVNPRSHGVLRDQNKPDPTAGDAVSHIHAIS</sequence>
<comment type="caution">
    <text evidence="2">The sequence shown here is derived from an EMBL/GenBank/DDBJ whole genome shotgun (WGS) entry which is preliminary data.</text>
</comment>
<protein>
    <recommendedName>
        <fullName evidence="4">FXSXX-COOH protein</fullName>
    </recommendedName>
</protein>
<dbReference type="EMBL" id="BOOC01000005">
    <property type="protein sequence ID" value="GIH38653.1"/>
    <property type="molecule type" value="Genomic_DNA"/>
</dbReference>
<name>A0ABQ4FV00_9ACTN</name>
<gene>
    <name evidence="2" type="ORF">Mco01_16530</name>
</gene>
<evidence type="ECO:0000313" key="3">
    <source>
        <dbReference type="Proteomes" id="UP000603904"/>
    </source>
</evidence>
<keyword evidence="3" id="KW-1185">Reference proteome</keyword>
<accession>A0ABQ4FV00</accession>
<dbReference type="Proteomes" id="UP000603904">
    <property type="component" value="Unassembled WGS sequence"/>
</dbReference>